<dbReference type="InterPro" id="IPR011706">
    <property type="entry name" value="Cu-oxidase_C"/>
</dbReference>
<feature type="domain" description="Plastocyanin-like" evidence="21">
    <location>
        <begin position="364"/>
        <end position="500"/>
    </location>
</feature>
<accession>W9WJM2</accession>
<evidence type="ECO:0000256" key="9">
    <source>
        <dbReference type="ARBA" id="ARBA00022989"/>
    </source>
</evidence>
<keyword evidence="4" id="KW-0410">Iron transport</keyword>
<evidence type="ECO:0000256" key="8">
    <source>
        <dbReference type="ARBA" id="ARBA00022737"/>
    </source>
</evidence>
<protein>
    <recommendedName>
        <fullName evidence="25">Iron transport multicopper oxidase FET3</fullName>
    </recommendedName>
</protein>
<evidence type="ECO:0000256" key="11">
    <source>
        <dbReference type="ARBA" id="ARBA00023004"/>
    </source>
</evidence>
<feature type="compositionally biased region" description="Gly residues" evidence="17">
    <location>
        <begin position="629"/>
        <end position="641"/>
    </location>
</feature>
<name>W9WJM2_9EURO</name>
<dbReference type="RefSeq" id="XP_007746888.1">
    <property type="nucleotide sequence ID" value="XM_007748698.1"/>
</dbReference>
<dbReference type="SUPFAM" id="SSF49503">
    <property type="entry name" value="Cupredoxins"/>
    <property type="match status" value="3"/>
</dbReference>
<dbReference type="GO" id="GO:0010106">
    <property type="term" value="P:cellular response to iron ion starvation"/>
    <property type="evidence" value="ECO:0007669"/>
    <property type="project" value="TreeGrafter"/>
</dbReference>
<dbReference type="HOGENOM" id="CLU_006504_7_3_1"/>
<keyword evidence="13" id="KW-0406">Ion transport</keyword>
<dbReference type="Gene3D" id="2.60.40.420">
    <property type="entry name" value="Cupredoxins - blue copper proteins"/>
    <property type="match status" value="3"/>
</dbReference>
<dbReference type="GeneID" id="19192815"/>
<feature type="domain" description="Plastocyanin-like" evidence="20">
    <location>
        <begin position="156"/>
        <end position="302"/>
    </location>
</feature>
<dbReference type="GO" id="GO:0033573">
    <property type="term" value="C:high-affinity iron permease complex"/>
    <property type="evidence" value="ECO:0007669"/>
    <property type="project" value="TreeGrafter"/>
</dbReference>
<evidence type="ECO:0008006" key="25">
    <source>
        <dbReference type="Google" id="ProtNLM"/>
    </source>
</evidence>
<dbReference type="InterPro" id="IPR001117">
    <property type="entry name" value="Cu-oxidase_2nd"/>
</dbReference>
<dbReference type="STRING" id="1182543.W9WJM2"/>
<dbReference type="OrthoDB" id="2121828at2759"/>
<organism evidence="23 24">
    <name type="scientific">Cladophialophora psammophila CBS 110553</name>
    <dbReference type="NCBI Taxonomy" id="1182543"/>
    <lineage>
        <taxon>Eukaryota</taxon>
        <taxon>Fungi</taxon>
        <taxon>Dikarya</taxon>
        <taxon>Ascomycota</taxon>
        <taxon>Pezizomycotina</taxon>
        <taxon>Eurotiomycetes</taxon>
        <taxon>Chaetothyriomycetidae</taxon>
        <taxon>Chaetothyriales</taxon>
        <taxon>Herpotrichiellaceae</taxon>
        <taxon>Cladophialophora</taxon>
    </lineage>
</organism>
<keyword evidence="12" id="KW-0186">Copper</keyword>
<evidence type="ECO:0000256" key="15">
    <source>
        <dbReference type="ARBA" id="ARBA00023180"/>
    </source>
</evidence>
<dbReference type="GO" id="GO:0004322">
    <property type="term" value="F:ferroxidase activity"/>
    <property type="evidence" value="ECO:0007669"/>
    <property type="project" value="TreeGrafter"/>
</dbReference>
<keyword evidence="6" id="KW-0479">Metal-binding</keyword>
<feature type="domain" description="Plastocyanin-like" evidence="22">
    <location>
        <begin position="35"/>
        <end position="147"/>
    </location>
</feature>
<comment type="caution">
    <text evidence="23">The sequence shown here is derived from an EMBL/GenBank/DDBJ whole genome shotgun (WGS) entry which is preliminary data.</text>
</comment>
<evidence type="ECO:0000256" key="19">
    <source>
        <dbReference type="SAM" id="SignalP"/>
    </source>
</evidence>
<evidence type="ECO:0000313" key="24">
    <source>
        <dbReference type="Proteomes" id="UP000019471"/>
    </source>
</evidence>
<dbReference type="InterPro" id="IPR002355">
    <property type="entry name" value="Cu_oxidase_Cu_BS"/>
</dbReference>
<comment type="similarity">
    <text evidence="1">Belongs to the multicopper oxidase family.</text>
</comment>
<dbReference type="Proteomes" id="UP000019471">
    <property type="component" value="Unassembled WGS sequence"/>
</dbReference>
<keyword evidence="2" id="KW-0813">Transport</keyword>
<dbReference type="CDD" id="cd13851">
    <property type="entry name" value="CuRO_1_Fet3p"/>
    <property type="match status" value="1"/>
</dbReference>
<dbReference type="FunFam" id="2.60.40.420:FF:000025">
    <property type="entry name" value="FET5p Multicopper oxidase"/>
    <property type="match status" value="1"/>
</dbReference>
<evidence type="ECO:0000256" key="17">
    <source>
        <dbReference type="SAM" id="MobiDB-lite"/>
    </source>
</evidence>
<evidence type="ECO:0000256" key="16">
    <source>
        <dbReference type="ARBA" id="ARBA00037814"/>
    </source>
</evidence>
<dbReference type="InterPro" id="IPR044130">
    <property type="entry name" value="CuRO_2_Fet3-like"/>
</dbReference>
<dbReference type="GO" id="GO:0005507">
    <property type="term" value="F:copper ion binding"/>
    <property type="evidence" value="ECO:0007669"/>
    <property type="project" value="InterPro"/>
</dbReference>
<evidence type="ECO:0000313" key="23">
    <source>
        <dbReference type="EMBL" id="EXJ68322.1"/>
    </source>
</evidence>
<dbReference type="EMBL" id="AMGX01000013">
    <property type="protein sequence ID" value="EXJ68322.1"/>
    <property type="molecule type" value="Genomic_DNA"/>
</dbReference>
<evidence type="ECO:0000256" key="4">
    <source>
        <dbReference type="ARBA" id="ARBA00022496"/>
    </source>
</evidence>
<evidence type="ECO:0000256" key="14">
    <source>
        <dbReference type="ARBA" id="ARBA00023136"/>
    </source>
</evidence>
<dbReference type="PROSITE" id="PS00080">
    <property type="entry name" value="MULTICOPPER_OXIDASE2"/>
    <property type="match status" value="1"/>
</dbReference>
<evidence type="ECO:0000256" key="13">
    <source>
        <dbReference type="ARBA" id="ARBA00023065"/>
    </source>
</evidence>
<dbReference type="GO" id="GO:0033215">
    <property type="term" value="P:reductive iron assimilation"/>
    <property type="evidence" value="ECO:0007669"/>
    <property type="project" value="TreeGrafter"/>
</dbReference>
<keyword evidence="3" id="KW-1003">Cell membrane</keyword>
<dbReference type="Pfam" id="PF00394">
    <property type="entry name" value="Cu-oxidase"/>
    <property type="match status" value="1"/>
</dbReference>
<keyword evidence="24" id="KW-1185">Reference proteome</keyword>
<keyword evidence="8" id="KW-0677">Repeat</keyword>
<dbReference type="InterPro" id="IPR011707">
    <property type="entry name" value="Cu-oxidase-like_N"/>
</dbReference>
<keyword evidence="15" id="KW-0325">Glycoprotein</keyword>
<evidence type="ECO:0000259" key="22">
    <source>
        <dbReference type="Pfam" id="PF07732"/>
    </source>
</evidence>
<keyword evidence="14 18" id="KW-0472">Membrane</keyword>
<keyword evidence="5 18" id="KW-0812">Transmembrane</keyword>
<dbReference type="PANTHER" id="PTHR11709:SF361">
    <property type="entry name" value="IRON TRANSPORT MULTICOPPER OXIDASE FET3"/>
    <property type="match status" value="1"/>
</dbReference>
<evidence type="ECO:0000256" key="1">
    <source>
        <dbReference type="ARBA" id="ARBA00010609"/>
    </source>
</evidence>
<dbReference type="Pfam" id="PF07732">
    <property type="entry name" value="Cu-oxidase_3"/>
    <property type="match status" value="1"/>
</dbReference>
<comment type="subcellular location">
    <subcellularLocation>
        <location evidence="16">Cell membrane</location>
        <topology evidence="16">Single-pass type I membrane protein</topology>
        <orientation evidence="16">Extracellular side</orientation>
    </subcellularLocation>
</comment>
<feature type="compositionally biased region" description="Low complexity" evidence="17">
    <location>
        <begin position="619"/>
        <end position="628"/>
    </location>
</feature>
<feature type="transmembrane region" description="Helical" evidence="18">
    <location>
        <begin position="559"/>
        <end position="581"/>
    </location>
</feature>
<dbReference type="CDD" id="cd13899">
    <property type="entry name" value="CuRO_3_Fet3p"/>
    <property type="match status" value="1"/>
</dbReference>
<proteinExistence type="inferred from homology"/>
<evidence type="ECO:0000256" key="6">
    <source>
        <dbReference type="ARBA" id="ARBA00022723"/>
    </source>
</evidence>
<keyword evidence="10" id="KW-0560">Oxidoreductase</keyword>
<dbReference type="eggNOG" id="KOG1263">
    <property type="taxonomic scope" value="Eukaryota"/>
</dbReference>
<dbReference type="AlphaFoldDB" id="W9WJM2"/>
<dbReference type="InterPro" id="IPR033138">
    <property type="entry name" value="Cu_oxidase_CS"/>
</dbReference>
<keyword evidence="7 19" id="KW-0732">Signal</keyword>
<sequence length="655" mass="71276">MALSLSNFLFICTAFLLSFVSAATRVYNFTAGWVITNPDGLFNRPTIGINGQWPLPRIEADVGDRVIVHLKNDLGNQSTSIHFHGLFMNGSNHMDGVASTTQCPVPPGAIFTYDFNVTQPGTYWYHSHVDGQYPDGFRGPLVIHDPDNPYADLYDEELVLTLSDWYHEQMPTLIKKFLSVTNPTGAEPVPQSALMNDTQNLQIPVQPGKTYFLRIINMAAFAAQYFWIEGHTFRIIEVDGVYHEPAEASMIYLTAAQRYGVLLTTKNDTGANFAIMGSMDEDLFDKVPGGLNPNVTSFLVYDTDKPMPTPKLIDSFEPFDDMELRPTDGEELLEAPDLVVQLDLMMNNLGDGVNYAFFNGITYVRPKVPSLYTALTTGALAANAAVYGVNTHAYVLGHNEVVEIVLNNQDPGKHPFHLHGHAFQAVVRGAEDSGDYDPNAVKNGSLVLPRRPMRRDTILVRPNGHIMMRFRSDNPGVWLFHCHIEWHVDSGLVMTFVESPLILQQTLPSRIPDDHFAACAALPMPTAGNAAANTHDLLDLSGANVSPPPLPDGFTTRGIVALTFSIVAGILGVATVVWYGLGEMGSIETEREKAKIRKIAAERGVGIGDLDVSSEHADTSASSARTASGGDGVLAGAGTGPHAGVDAEEITRAGK</sequence>
<keyword evidence="11" id="KW-0408">Iron</keyword>
<evidence type="ECO:0000256" key="10">
    <source>
        <dbReference type="ARBA" id="ARBA00023002"/>
    </source>
</evidence>
<evidence type="ECO:0000256" key="3">
    <source>
        <dbReference type="ARBA" id="ARBA00022475"/>
    </source>
</evidence>
<dbReference type="InterPro" id="IPR008972">
    <property type="entry name" value="Cupredoxin"/>
</dbReference>
<gene>
    <name evidence="23" type="ORF">A1O5_08113</name>
</gene>
<evidence type="ECO:0000259" key="21">
    <source>
        <dbReference type="Pfam" id="PF07731"/>
    </source>
</evidence>
<dbReference type="InterPro" id="IPR045087">
    <property type="entry name" value="Cu-oxidase_fam"/>
</dbReference>
<dbReference type="PANTHER" id="PTHR11709">
    <property type="entry name" value="MULTI-COPPER OXIDASE"/>
    <property type="match status" value="1"/>
</dbReference>
<dbReference type="Pfam" id="PF07731">
    <property type="entry name" value="Cu-oxidase_2"/>
    <property type="match status" value="1"/>
</dbReference>
<feature type="chain" id="PRO_5004931367" description="Iron transport multicopper oxidase FET3" evidence="19">
    <location>
        <begin position="23"/>
        <end position="655"/>
    </location>
</feature>
<dbReference type="FunFam" id="2.60.40.420:FF:000024">
    <property type="entry name" value="FET5p Multicopper oxidase"/>
    <property type="match status" value="1"/>
</dbReference>
<dbReference type="CDD" id="cd13877">
    <property type="entry name" value="CuRO_2_Fet3p_like"/>
    <property type="match status" value="1"/>
</dbReference>
<reference evidence="23 24" key="1">
    <citation type="submission" date="2013-03" db="EMBL/GenBank/DDBJ databases">
        <title>The Genome Sequence of Cladophialophora psammophila CBS 110553.</title>
        <authorList>
            <consortium name="The Broad Institute Genomics Platform"/>
            <person name="Cuomo C."/>
            <person name="de Hoog S."/>
            <person name="Gorbushina A."/>
            <person name="Walker B."/>
            <person name="Young S.K."/>
            <person name="Zeng Q."/>
            <person name="Gargeya S."/>
            <person name="Fitzgerald M."/>
            <person name="Haas B."/>
            <person name="Abouelleil A."/>
            <person name="Allen A.W."/>
            <person name="Alvarado L."/>
            <person name="Arachchi H.M."/>
            <person name="Berlin A.M."/>
            <person name="Chapman S.B."/>
            <person name="Gainer-Dewar J."/>
            <person name="Goldberg J."/>
            <person name="Griggs A."/>
            <person name="Gujja S."/>
            <person name="Hansen M."/>
            <person name="Howarth C."/>
            <person name="Imamovic A."/>
            <person name="Ireland A."/>
            <person name="Larimer J."/>
            <person name="McCowan C."/>
            <person name="Murphy C."/>
            <person name="Pearson M."/>
            <person name="Poon T.W."/>
            <person name="Priest M."/>
            <person name="Roberts A."/>
            <person name="Saif S."/>
            <person name="Shea T."/>
            <person name="Sisk P."/>
            <person name="Sykes S."/>
            <person name="Wortman J."/>
            <person name="Nusbaum C."/>
            <person name="Birren B."/>
        </authorList>
    </citation>
    <scope>NUCLEOTIDE SEQUENCE [LARGE SCALE GENOMIC DNA]</scope>
    <source>
        <strain evidence="23 24">CBS 110553</strain>
    </source>
</reference>
<evidence type="ECO:0000256" key="2">
    <source>
        <dbReference type="ARBA" id="ARBA00022448"/>
    </source>
</evidence>
<dbReference type="FunFam" id="2.60.40.420:FF:000022">
    <property type="entry name" value="FET5p Multicopper oxidase"/>
    <property type="match status" value="1"/>
</dbReference>
<evidence type="ECO:0000256" key="18">
    <source>
        <dbReference type="SAM" id="Phobius"/>
    </source>
</evidence>
<evidence type="ECO:0000256" key="12">
    <source>
        <dbReference type="ARBA" id="ARBA00023008"/>
    </source>
</evidence>
<feature type="signal peptide" evidence="19">
    <location>
        <begin position="1"/>
        <end position="22"/>
    </location>
</feature>
<keyword evidence="9 18" id="KW-1133">Transmembrane helix</keyword>
<feature type="region of interest" description="Disordered" evidence="17">
    <location>
        <begin position="611"/>
        <end position="655"/>
    </location>
</feature>
<evidence type="ECO:0000259" key="20">
    <source>
        <dbReference type="Pfam" id="PF00394"/>
    </source>
</evidence>
<evidence type="ECO:0000256" key="7">
    <source>
        <dbReference type="ARBA" id="ARBA00022729"/>
    </source>
</evidence>
<evidence type="ECO:0000256" key="5">
    <source>
        <dbReference type="ARBA" id="ARBA00022692"/>
    </source>
</evidence>
<dbReference type="PROSITE" id="PS00079">
    <property type="entry name" value="MULTICOPPER_OXIDASE1"/>
    <property type="match status" value="1"/>
</dbReference>